<gene>
    <name evidence="2" type="ORF">BC643_3920</name>
</gene>
<keyword evidence="1" id="KW-1133">Transmembrane helix</keyword>
<keyword evidence="3" id="KW-1185">Reference proteome</keyword>
<evidence type="ECO:0000313" key="3">
    <source>
        <dbReference type="Proteomes" id="UP000283387"/>
    </source>
</evidence>
<organism evidence="2 3">
    <name type="scientific">Mangrovibacterium diazotrophicum</name>
    <dbReference type="NCBI Taxonomy" id="1261403"/>
    <lineage>
        <taxon>Bacteria</taxon>
        <taxon>Pseudomonadati</taxon>
        <taxon>Bacteroidota</taxon>
        <taxon>Bacteroidia</taxon>
        <taxon>Marinilabiliales</taxon>
        <taxon>Prolixibacteraceae</taxon>
        <taxon>Mangrovibacterium</taxon>
    </lineage>
</organism>
<dbReference type="Pfam" id="PF01944">
    <property type="entry name" value="SpoIIM"/>
    <property type="match status" value="1"/>
</dbReference>
<dbReference type="Proteomes" id="UP000283387">
    <property type="component" value="Unassembled WGS sequence"/>
</dbReference>
<proteinExistence type="predicted"/>
<feature type="transmembrane region" description="Helical" evidence="1">
    <location>
        <begin position="169"/>
        <end position="188"/>
    </location>
</feature>
<dbReference type="EMBL" id="RAPN01000003">
    <property type="protein sequence ID" value="RKD87912.1"/>
    <property type="molecule type" value="Genomic_DNA"/>
</dbReference>
<name>A0A419VXG1_9BACT</name>
<comment type="caution">
    <text evidence="2">The sequence shown here is derived from an EMBL/GenBank/DDBJ whole genome shotgun (WGS) entry which is preliminary data.</text>
</comment>
<protein>
    <submittedName>
        <fullName evidence="2">Putative membrane protein SpoIIM required for sporulation</fullName>
    </submittedName>
</protein>
<keyword evidence="1" id="KW-0812">Transmembrane</keyword>
<dbReference type="AlphaFoldDB" id="A0A419VXG1"/>
<accession>A0A419VXG1</accession>
<feature type="transmembrane region" description="Helical" evidence="1">
    <location>
        <begin position="200"/>
        <end position="217"/>
    </location>
</feature>
<evidence type="ECO:0000313" key="2">
    <source>
        <dbReference type="EMBL" id="RKD87912.1"/>
    </source>
</evidence>
<sequence>MKEIVFIKRNSEKWKKIEDALNGHVRISPDELYNLYVGLNDDYSYARTFYPTGESSAYLNQLTIRVHQQIYRNKKIKKNQFAQFWKTDYPLLLYKNQKYFWYAFTIFVLSILIGVVSTAADPDFPRLILGDSYVNMTLDNIESGDPMAVYKKAQEMDMFLGITINNIRVAFYAFIAGVLFSFGSGLILLSNGIMLGCFQYFFYQHGLLGESILTIYIHGTLELFSIVMAGAAGLAIGNSILFPGTYKRLVSFQRGAVIGLKMVSGVVPLFIVAGFLEGFITRHTEFPNSIRITIIVASLAFIVWYFFRYPKTIHLKLSSNGKDF</sequence>
<feature type="transmembrane region" description="Helical" evidence="1">
    <location>
        <begin position="223"/>
        <end position="244"/>
    </location>
</feature>
<keyword evidence="1" id="KW-0472">Membrane</keyword>
<reference evidence="2 3" key="1">
    <citation type="submission" date="2018-09" db="EMBL/GenBank/DDBJ databases">
        <title>Genomic Encyclopedia of Archaeal and Bacterial Type Strains, Phase II (KMG-II): from individual species to whole genera.</title>
        <authorList>
            <person name="Goeker M."/>
        </authorList>
    </citation>
    <scope>NUCLEOTIDE SEQUENCE [LARGE SCALE GENOMIC DNA]</scope>
    <source>
        <strain evidence="2 3">DSM 27148</strain>
    </source>
</reference>
<dbReference type="RefSeq" id="WP_120274927.1">
    <property type="nucleotide sequence ID" value="NZ_RAPN01000003.1"/>
</dbReference>
<dbReference type="InterPro" id="IPR002798">
    <property type="entry name" value="SpoIIM-like"/>
</dbReference>
<dbReference type="PANTHER" id="PTHR35337:SF1">
    <property type="entry name" value="SLR1478 PROTEIN"/>
    <property type="match status" value="1"/>
</dbReference>
<dbReference type="PANTHER" id="PTHR35337">
    <property type="entry name" value="SLR1478 PROTEIN"/>
    <property type="match status" value="1"/>
</dbReference>
<feature type="transmembrane region" description="Helical" evidence="1">
    <location>
        <begin position="256"/>
        <end position="276"/>
    </location>
</feature>
<evidence type="ECO:0000256" key="1">
    <source>
        <dbReference type="SAM" id="Phobius"/>
    </source>
</evidence>
<feature type="transmembrane region" description="Helical" evidence="1">
    <location>
        <begin position="288"/>
        <end position="307"/>
    </location>
</feature>
<feature type="transmembrane region" description="Helical" evidence="1">
    <location>
        <begin position="99"/>
        <end position="120"/>
    </location>
</feature>
<dbReference type="OrthoDB" id="9800053at2"/>